<dbReference type="InterPro" id="IPR038071">
    <property type="entry name" value="UROD/MetE-like_sf"/>
</dbReference>
<dbReference type="InterPro" id="IPR000257">
    <property type="entry name" value="Uroporphyrinogen_deCOase"/>
</dbReference>
<keyword evidence="2" id="KW-0808">Transferase</keyword>
<dbReference type="HOGENOM" id="CLU_040933_2_1_10"/>
<dbReference type="STRING" id="1203610.HMPREF1536_02887"/>
<dbReference type="RefSeq" id="WP_028729561.1">
    <property type="nucleotide sequence ID" value="NZ_KE386764.1"/>
</dbReference>
<dbReference type="SUPFAM" id="SSF51726">
    <property type="entry name" value="UROD/MetE-like"/>
    <property type="match status" value="1"/>
</dbReference>
<accession>A0A0F5JCF2</accession>
<dbReference type="Gene3D" id="3.20.20.210">
    <property type="match status" value="1"/>
</dbReference>
<dbReference type="GO" id="GO:0008168">
    <property type="term" value="F:methyltransferase activity"/>
    <property type="evidence" value="ECO:0007669"/>
    <property type="project" value="UniProtKB-KW"/>
</dbReference>
<gene>
    <name evidence="2" type="ORF">HMPREF1536_02887</name>
</gene>
<protein>
    <submittedName>
        <fullName evidence="2">MtaA/CmuA family methyltransferase</fullName>
    </submittedName>
</protein>
<organism evidence="2 3">
    <name type="scientific">Parabacteroides gordonii MS-1 = DSM 23371</name>
    <dbReference type="NCBI Taxonomy" id="1203610"/>
    <lineage>
        <taxon>Bacteria</taxon>
        <taxon>Pseudomonadati</taxon>
        <taxon>Bacteroidota</taxon>
        <taxon>Bacteroidia</taxon>
        <taxon>Bacteroidales</taxon>
        <taxon>Tannerellaceae</taxon>
        <taxon>Parabacteroides</taxon>
    </lineage>
</organism>
<dbReference type="Proteomes" id="UP000033035">
    <property type="component" value="Unassembled WGS sequence"/>
</dbReference>
<feature type="domain" description="Uroporphyrinogen decarboxylase (URO-D)" evidence="1">
    <location>
        <begin position="6"/>
        <end position="343"/>
    </location>
</feature>
<dbReference type="CDD" id="cd03465">
    <property type="entry name" value="URO-D_like"/>
    <property type="match status" value="1"/>
</dbReference>
<dbReference type="GO" id="GO:0004853">
    <property type="term" value="F:uroporphyrinogen decarboxylase activity"/>
    <property type="evidence" value="ECO:0007669"/>
    <property type="project" value="InterPro"/>
</dbReference>
<sequence length="355" mass="38966">MKEMTSLQRCMAVLNGEVPDMLPVIPQSFMYAVETAGLKISDVNKNGRKMAQAHILSQEKYGYDGCVIDFDDASIAEAIGAKVIFREDEPATVDEEQPVLKNLRDIYDLSLPDPLKSGRLNEWLEATRTLVDAIGDHVFIMGRADQGPFSIACMLRGTTQFMMDLLTEDPKLIADVIEYCRQASVLFAKAQKDAGAHATSIGDALAGPNLISPDMYRQFALEPEKKMTEEVQSYGIPLSLHICGNTNAIIGDMGKTGARILEVDWKLDMEEARKLVPMETILMGNVDPSFPLVHGTPAEVDAAVKKLVEATGGRSHIISSGCAMGRNTPAENFEAFIAAARKYGSYEEIMRLQNQ</sequence>
<dbReference type="InterPro" id="IPR052024">
    <property type="entry name" value="Methanogen_methyltrans"/>
</dbReference>
<proteinExistence type="predicted"/>
<keyword evidence="3" id="KW-1185">Reference proteome</keyword>
<dbReference type="PANTHER" id="PTHR47099">
    <property type="entry name" value="METHYLCOBAMIDE:COM METHYLTRANSFERASE MTBA"/>
    <property type="match status" value="1"/>
</dbReference>
<dbReference type="EMBL" id="AQHW01000015">
    <property type="protein sequence ID" value="KKB55418.1"/>
    <property type="molecule type" value="Genomic_DNA"/>
</dbReference>
<dbReference type="PANTHER" id="PTHR47099:SF1">
    <property type="entry name" value="METHYLCOBAMIDE:COM METHYLTRANSFERASE MTBA"/>
    <property type="match status" value="1"/>
</dbReference>
<keyword evidence="2" id="KW-0489">Methyltransferase</keyword>
<dbReference type="GO" id="GO:0006779">
    <property type="term" value="P:porphyrin-containing compound biosynthetic process"/>
    <property type="evidence" value="ECO:0007669"/>
    <property type="project" value="InterPro"/>
</dbReference>
<dbReference type="Pfam" id="PF01208">
    <property type="entry name" value="URO-D"/>
    <property type="match status" value="1"/>
</dbReference>
<reference evidence="2 3" key="1">
    <citation type="submission" date="2013-04" db="EMBL/GenBank/DDBJ databases">
        <title>The Genome Sequence of Parabacteroides gordonii DSM 23371.</title>
        <authorList>
            <consortium name="The Broad Institute Genomics Platform"/>
            <person name="Earl A."/>
            <person name="Ward D."/>
            <person name="Feldgarden M."/>
            <person name="Gevers D."/>
            <person name="Martens E."/>
            <person name="Sakamoto M."/>
            <person name="Benno Y."/>
            <person name="Suzuki N."/>
            <person name="Matsunaga N."/>
            <person name="Koshihara K."/>
            <person name="Seki M."/>
            <person name="Komiya H."/>
            <person name="Walker B."/>
            <person name="Young S."/>
            <person name="Zeng Q."/>
            <person name="Gargeya S."/>
            <person name="Fitzgerald M."/>
            <person name="Haas B."/>
            <person name="Abouelleil A."/>
            <person name="Allen A.W."/>
            <person name="Alvarado L."/>
            <person name="Arachchi H.M."/>
            <person name="Berlin A.M."/>
            <person name="Chapman S.B."/>
            <person name="Gainer-Dewar J."/>
            <person name="Goldberg J."/>
            <person name="Griggs A."/>
            <person name="Gujja S."/>
            <person name="Hansen M."/>
            <person name="Howarth C."/>
            <person name="Imamovic A."/>
            <person name="Ireland A."/>
            <person name="Larimer J."/>
            <person name="McCowan C."/>
            <person name="Murphy C."/>
            <person name="Pearson M."/>
            <person name="Poon T.W."/>
            <person name="Priest M."/>
            <person name="Roberts A."/>
            <person name="Saif S."/>
            <person name="Shea T."/>
            <person name="Sisk P."/>
            <person name="Sykes S."/>
            <person name="Wortman J."/>
            <person name="Nusbaum C."/>
            <person name="Birren B."/>
        </authorList>
    </citation>
    <scope>NUCLEOTIDE SEQUENCE [LARGE SCALE GENOMIC DNA]</scope>
    <source>
        <strain evidence="2 3">MS-1</strain>
    </source>
</reference>
<comment type="caution">
    <text evidence="2">The sequence shown here is derived from an EMBL/GenBank/DDBJ whole genome shotgun (WGS) entry which is preliminary data.</text>
</comment>
<evidence type="ECO:0000313" key="2">
    <source>
        <dbReference type="EMBL" id="KKB55418.1"/>
    </source>
</evidence>
<evidence type="ECO:0000313" key="3">
    <source>
        <dbReference type="Proteomes" id="UP000033035"/>
    </source>
</evidence>
<name>A0A0F5JCF2_9BACT</name>
<dbReference type="AlphaFoldDB" id="A0A0F5JCF2"/>
<dbReference type="PATRIC" id="fig|1203610.3.peg.2955"/>
<dbReference type="GO" id="GO:0032259">
    <property type="term" value="P:methylation"/>
    <property type="evidence" value="ECO:0007669"/>
    <property type="project" value="UniProtKB-KW"/>
</dbReference>
<evidence type="ECO:0000259" key="1">
    <source>
        <dbReference type="Pfam" id="PF01208"/>
    </source>
</evidence>